<dbReference type="InterPro" id="IPR018490">
    <property type="entry name" value="cNMP-bd_dom_sf"/>
</dbReference>
<keyword evidence="7" id="KW-1185">Reference proteome</keyword>
<dbReference type="InterPro" id="IPR000595">
    <property type="entry name" value="cNMP-bd_dom"/>
</dbReference>
<dbReference type="InterPro" id="IPR036388">
    <property type="entry name" value="WH-like_DNA-bd_sf"/>
</dbReference>
<dbReference type="InterPro" id="IPR050397">
    <property type="entry name" value="Env_Response_Regulators"/>
</dbReference>
<gene>
    <name evidence="6" type="ORF">EV640_108139</name>
</gene>
<comment type="caution">
    <text evidence="6">The sequence shown here is derived from an EMBL/GenBank/DDBJ whole genome shotgun (WGS) entry which is preliminary data.</text>
</comment>
<dbReference type="SMART" id="SM00100">
    <property type="entry name" value="cNMP"/>
    <property type="match status" value="1"/>
</dbReference>
<evidence type="ECO:0000259" key="5">
    <source>
        <dbReference type="PROSITE" id="PS51063"/>
    </source>
</evidence>
<dbReference type="GO" id="GO:0003700">
    <property type="term" value="F:DNA-binding transcription factor activity"/>
    <property type="evidence" value="ECO:0007669"/>
    <property type="project" value="TreeGrafter"/>
</dbReference>
<feature type="domain" description="HTH crp-type" evidence="5">
    <location>
        <begin position="184"/>
        <end position="260"/>
    </location>
</feature>
<dbReference type="SMART" id="SM00419">
    <property type="entry name" value="HTH_CRP"/>
    <property type="match status" value="1"/>
</dbReference>
<feature type="domain" description="Cyclic nucleotide-binding" evidence="4">
    <location>
        <begin position="50"/>
        <end position="124"/>
    </location>
</feature>
<dbReference type="SUPFAM" id="SSF51206">
    <property type="entry name" value="cAMP-binding domain-like"/>
    <property type="match status" value="1"/>
</dbReference>
<keyword evidence="2" id="KW-0238">DNA-binding</keyword>
<reference evidence="6 7" key="1">
    <citation type="submission" date="2019-03" db="EMBL/GenBank/DDBJ databases">
        <title>Genomic Encyclopedia of Type Strains, Phase III (KMG-III): the genomes of soil and plant-associated and newly described type strains.</title>
        <authorList>
            <person name="Whitman W."/>
        </authorList>
    </citation>
    <scope>NUCLEOTIDE SEQUENCE [LARGE SCALE GENOMIC DNA]</scope>
    <source>
        <strain evidence="6 7">DSM 27373</strain>
    </source>
</reference>
<dbReference type="EMBL" id="SOAN01000008">
    <property type="protein sequence ID" value="TDS84279.1"/>
    <property type="molecule type" value="Genomic_DNA"/>
</dbReference>
<evidence type="ECO:0000256" key="3">
    <source>
        <dbReference type="ARBA" id="ARBA00023163"/>
    </source>
</evidence>
<dbReference type="AlphaFoldDB" id="A0A4R7FZF3"/>
<protein>
    <submittedName>
        <fullName evidence="6">CRP/FNR family transcriptional regulator</fullName>
    </submittedName>
</protein>
<dbReference type="GO" id="GO:0003677">
    <property type="term" value="F:DNA binding"/>
    <property type="evidence" value="ECO:0007669"/>
    <property type="project" value="UniProtKB-KW"/>
</dbReference>
<dbReference type="PANTHER" id="PTHR24567:SF74">
    <property type="entry name" value="HTH-TYPE TRANSCRIPTIONAL REGULATOR ARCR"/>
    <property type="match status" value="1"/>
</dbReference>
<name>A0A4R7FZF3_9MICC</name>
<evidence type="ECO:0000256" key="2">
    <source>
        <dbReference type="ARBA" id="ARBA00023125"/>
    </source>
</evidence>
<dbReference type="Pfam" id="PF00027">
    <property type="entry name" value="cNMP_binding"/>
    <property type="match status" value="1"/>
</dbReference>
<organism evidence="6 7">
    <name type="scientific">Nesterenkonia aurantiaca</name>
    <dbReference type="NCBI Taxonomy" id="1436010"/>
    <lineage>
        <taxon>Bacteria</taxon>
        <taxon>Bacillati</taxon>
        <taxon>Actinomycetota</taxon>
        <taxon>Actinomycetes</taxon>
        <taxon>Micrococcales</taxon>
        <taxon>Micrococcaceae</taxon>
        <taxon>Nesterenkonia</taxon>
    </lineage>
</organism>
<proteinExistence type="predicted"/>
<keyword evidence="1" id="KW-0805">Transcription regulation</keyword>
<dbReference type="Proteomes" id="UP000294506">
    <property type="component" value="Unassembled WGS sequence"/>
</dbReference>
<sequence>MSIMETPSACVHHLTHASTCGDQPWSPQRRERDPLSFATDDFTCLDEVDLFADLSPAEMEGLEQMVPERRFGPGELVFSQSEPVSALFVLKSGRVRVFRVAEDGKTLTLAILEPGAVFGEMLLVGQRMYENYAEAIEDSVICQLTVEDVERHLIADPRIALRIAKLLGDQVARLEERLTDLALRPLAARAAKTLLTLAESAPTTALSARLGHGGTIRITHEQLAGLLGATREGTSKVLSEFAAQGYIRQARGRITVKDSQGLRSTARTTS</sequence>
<dbReference type="Pfam" id="PF13545">
    <property type="entry name" value="HTH_Crp_2"/>
    <property type="match status" value="1"/>
</dbReference>
<dbReference type="PANTHER" id="PTHR24567">
    <property type="entry name" value="CRP FAMILY TRANSCRIPTIONAL REGULATORY PROTEIN"/>
    <property type="match status" value="1"/>
</dbReference>
<dbReference type="PROSITE" id="PS51063">
    <property type="entry name" value="HTH_CRP_2"/>
    <property type="match status" value="1"/>
</dbReference>
<keyword evidence="3" id="KW-0804">Transcription</keyword>
<dbReference type="Gene3D" id="2.60.120.10">
    <property type="entry name" value="Jelly Rolls"/>
    <property type="match status" value="1"/>
</dbReference>
<dbReference type="SUPFAM" id="SSF46785">
    <property type="entry name" value="Winged helix' DNA-binding domain"/>
    <property type="match status" value="1"/>
</dbReference>
<dbReference type="InterPro" id="IPR036390">
    <property type="entry name" value="WH_DNA-bd_sf"/>
</dbReference>
<evidence type="ECO:0000259" key="4">
    <source>
        <dbReference type="PROSITE" id="PS50042"/>
    </source>
</evidence>
<evidence type="ECO:0000313" key="6">
    <source>
        <dbReference type="EMBL" id="TDS84279.1"/>
    </source>
</evidence>
<dbReference type="InterPro" id="IPR014710">
    <property type="entry name" value="RmlC-like_jellyroll"/>
</dbReference>
<evidence type="ECO:0000256" key="1">
    <source>
        <dbReference type="ARBA" id="ARBA00023015"/>
    </source>
</evidence>
<dbReference type="CDD" id="cd00038">
    <property type="entry name" value="CAP_ED"/>
    <property type="match status" value="1"/>
</dbReference>
<evidence type="ECO:0000313" key="7">
    <source>
        <dbReference type="Proteomes" id="UP000294506"/>
    </source>
</evidence>
<dbReference type="InterPro" id="IPR012318">
    <property type="entry name" value="HTH_CRP"/>
</dbReference>
<accession>A0A4R7FZF3</accession>
<dbReference type="PROSITE" id="PS50042">
    <property type="entry name" value="CNMP_BINDING_3"/>
    <property type="match status" value="1"/>
</dbReference>
<dbReference type="Gene3D" id="1.10.10.10">
    <property type="entry name" value="Winged helix-like DNA-binding domain superfamily/Winged helix DNA-binding domain"/>
    <property type="match status" value="1"/>
</dbReference>
<dbReference type="GO" id="GO:0005829">
    <property type="term" value="C:cytosol"/>
    <property type="evidence" value="ECO:0007669"/>
    <property type="project" value="TreeGrafter"/>
</dbReference>